<dbReference type="Gene3D" id="3.30.70.60">
    <property type="match status" value="1"/>
</dbReference>
<evidence type="ECO:0000313" key="3">
    <source>
        <dbReference type="EMBL" id="TCM69121.1"/>
    </source>
</evidence>
<organism evidence="3 4">
    <name type="scientific">Acinetobacter calcoaceticus</name>
    <dbReference type="NCBI Taxonomy" id="471"/>
    <lineage>
        <taxon>Bacteria</taxon>
        <taxon>Pseudomonadati</taxon>
        <taxon>Pseudomonadota</taxon>
        <taxon>Gammaproteobacteria</taxon>
        <taxon>Moraxellales</taxon>
        <taxon>Moraxellaceae</taxon>
        <taxon>Acinetobacter</taxon>
        <taxon>Acinetobacter calcoaceticus/baumannii complex</taxon>
    </lineage>
</organism>
<proteinExistence type="predicted"/>
<reference evidence="3 4" key="1">
    <citation type="submission" date="2019-03" db="EMBL/GenBank/DDBJ databases">
        <title>Genomic analyses of the natural microbiome of Caenorhabditis elegans.</title>
        <authorList>
            <person name="Samuel B."/>
        </authorList>
    </citation>
    <scope>NUCLEOTIDE SEQUENCE [LARGE SCALE GENOMIC DNA]</scope>
    <source>
        <strain evidence="3 4">JUb89</strain>
    </source>
</reference>
<dbReference type="OrthoDB" id="9802133at2"/>
<feature type="compositionally biased region" description="Low complexity" evidence="1">
    <location>
        <begin position="245"/>
        <end position="256"/>
    </location>
</feature>
<evidence type="ECO:0000313" key="4">
    <source>
        <dbReference type="Proteomes" id="UP000294963"/>
    </source>
</evidence>
<feature type="transmembrane region" description="Helical" evidence="2">
    <location>
        <begin position="47"/>
        <end position="65"/>
    </location>
</feature>
<comment type="caution">
    <text evidence="3">The sequence shown here is derived from an EMBL/GenBank/DDBJ whole genome shotgun (WGS) entry which is preliminary data.</text>
</comment>
<name>A0A4R1Y0T8_ACICA</name>
<dbReference type="GO" id="GO:0043107">
    <property type="term" value="P:type IV pilus-dependent motility"/>
    <property type="evidence" value="ECO:0007669"/>
    <property type="project" value="InterPro"/>
</dbReference>
<keyword evidence="4" id="KW-1185">Reference proteome</keyword>
<evidence type="ECO:0000256" key="1">
    <source>
        <dbReference type="SAM" id="MobiDB-lite"/>
    </source>
</evidence>
<dbReference type="Proteomes" id="UP000294963">
    <property type="component" value="Unassembled WGS sequence"/>
</dbReference>
<dbReference type="AlphaFoldDB" id="A0A4R1Y0T8"/>
<dbReference type="Pfam" id="PF04350">
    <property type="entry name" value="PilO"/>
    <property type="match status" value="1"/>
</dbReference>
<feature type="region of interest" description="Disordered" evidence="1">
    <location>
        <begin position="221"/>
        <end position="299"/>
    </location>
</feature>
<keyword evidence="2" id="KW-0472">Membrane</keyword>
<protein>
    <submittedName>
        <fullName evidence="3">Type IV pilus assembly protein PilO</fullName>
    </submittedName>
</protein>
<gene>
    <name evidence="3" type="ORF">EC844_10366</name>
</gene>
<feature type="compositionally biased region" description="Polar residues" evidence="1">
    <location>
        <begin position="257"/>
        <end position="290"/>
    </location>
</feature>
<dbReference type="InterPro" id="IPR007445">
    <property type="entry name" value="PilO"/>
</dbReference>
<dbReference type="EMBL" id="SLVJ01000003">
    <property type="protein sequence ID" value="TCM69121.1"/>
    <property type="molecule type" value="Genomic_DNA"/>
</dbReference>
<dbReference type="InterPro" id="IPR014717">
    <property type="entry name" value="Transl_elong_EF1B/ribsomal_bS6"/>
</dbReference>
<evidence type="ECO:0000256" key="2">
    <source>
        <dbReference type="SAM" id="Phobius"/>
    </source>
</evidence>
<dbReference type="PANTHER" id="PTHR39555">
    <property type="entry name" value="FIMBRIAL ASSEMBLY PROTEIN PILO-LIKE PROTEIN-RELATED"/>
    <property type="match status" value="1"/>
</dbReference>
<accession>A0A4R1Y0T8</accession>
<sequence>MKQEQFNQLEAEKVTAKKKRLTLEAFFQQFNTLDMQRYGSWPFSVKLTCWVFIFLLVGLLGYFLVVQPKIAAIDAAQAQQLNLLNEFKEKDSKLRNLKPYQTQLQQMQSSFEQQLAQLPQETEIPNLIEDLHQAGLKSGLKIKNIQLENEVQQTFFIEQPISIEAQGDYHAFGEFVSAIAALPRIVTLHDMDISVIDQAESKSEIPQVVYSIKAKTYRYTGSKPTRENQPLNAEIPGSGELQTQSSNSPSASASSSTTVKSDQAESITPQAQPTPVLQNQEPAQPQSMDQGQPEVRQHHNHSLQNAELNLHAAEIYSGRDFFTGVSA</sequence>
<keyword evidence="2" id="KW-0812">Transmembrane</keyword>
<keyword evidence="2" id="KW-1133">Transmembrane helix</keyword>
<dbReference type="GO" id="GO:0043683">
    <property type="term" value="P:type IV pilus assembly"/>
    <property type="evidence" value="ECO:0007669"/>
    <property type="project" value="InterPro"/>
</dbReference>
<dbReference type="PANTHER" id="PTHR39555:SF1">
    <property type="entry name" value="TYPE IV PILUS INNER MEMBRANE COMPONENT PILO"/>
    <property type="match status" value="1"/>
</dbReference>